<sequence length="438" mass="45064">MNGAVDPRRRVPRTDVLLADPRLAAAGATLGRARLRAVVGDVQDRARRGEIPPEQVLAVALAELPDTAALRPVLNATGVVLHTNLGRAPLSTAAVNAVVAAAGHTDVELDLRTGRRARRGRGALAALASAVPAAGAVHVVNNGAAALALVATVLAGGGREIVVSRGELVEIGDGFRLPDLLTSTGARLREVGTTNRTSLADYAAALGPQTAFLLKVHPSNFVVRGFTAAVPVGALAGLGVPVVADIGSGLLAPDALLPAEPDAATALRAGATLVTASGDKLLGGPQAGLLLGDTELVERLRRHPLARALRVDKLTLAALEATLTGPETPTWRALRATSGALRLRTERLRDQLAAAGLKTEVVAAAAVVGGGGAPEVTLESWALALPETYAAPLRRGEPPVIGRLERGRLLLDLRCVPAEYDDAVRAAVLRVPGPWREN</sequence>
<keyword evidence="5 8" id="KW-0648">Protein biosynthesis</keyword>
<evidence type="ECO:0000256" key="8">
    <source>
        <dbReference type="HAMAP-Rule" id="MF_00423"/>
    </source>
</evidence>
<keyword evidence="3 8" id="KW-0808">Transferase</keyword>
<gene>
    <name evidence="8 10" type="primary">selA</name>
    <name evidence="10" type="ORF">V1633_16405</name>
</gene>
<evidence type="ECO:0000313" key="10">
    <source>
        <dbReference type="EMBL" id="MEE6260074.1"/>
    </source>
</evidence>
<comment type="subcellular location">
    <subcellularLocation>
        <location evidence="8">Cytoplasm</location>
    </subcellularLocation>
</comment>
<proteinExistence type="inferred from homology"/>
<reference evidence="10 11" key="1">
    <citation type="submission" date="2024-01" db="EMBL/GenBank/DDBJ databases">
        <title>Genome insights into Plantactinospora sonchi sp. nov.</title>
        <authorList>
            <person name="Wang L."/>
        </authorList>
    </citation>
    <scope>NUCLEOTIDE SEQUENCE [LARGE SCALE GENOMIC DNA]</scope>
    <source>
        <strain evidence="10 11">NEAU-QY2</strain>
    </source>
</reference>
<evidence type="ECO:0000256" key="5">
    <source>
        <dbReference type="ARBA" id="ARBA00022917"/>
    </source>
</evidence>
<dbReference type="Proteomes" id="UP001332243">
    <property type="component" value="Unassembled WGS sequence"/>
</dbReference>
<dbReference type="EC" id="2.9.1.1" evidence="8"/>
<organism evidence="10 11">
    <name type="scientific">Plantactinospora sonchi</name>
    <dbReference type="NCBI Taxonomy" id="1544735"/>
    <lineage>
        <taxon>Bacteria</taxon>
        <taxon>Bacillati</taxon>
        <taxon>Actinomycetota</taxon>
        <taxon>Actinomycetes</taxon>
        <taxon>Micromonosporales</taxon>
        <taxon>Micromonosporaceae</taxon>
        <taxon>Plantactinospora</taxon>
    </lineage>
</organism>
<comment type="similarity">
    <text evidence="7 8">Belongs to the SelA family.</text>
</comment>
<evidence type="ECO:0000256" key="7">
    <source>
        <dbReference type="ARBA" id="ARBA00044507"/>
    </source>
</evidence>
<dbReference type="GO" id="GO:0004125">
    <property type="term" value="F:L-seryl-tRNA(Sec) selenium transferase activity"/>
    <property type="evidence" value="ECO:0007669"/>
    <property type="project" value="UniProtKB-EC"/>
</dbReference>
<keyword evidence="4 8" id="KW-0663">Pyridoxal phosphate</keyword>
<evidence type="ECO:0000313" key="11">
    <source>
        <dbReference type="Proteomes" id="UP001332243"/>
    </source>
</evidence>
<dbReference type="InterPro" id="IPR018319">
    <property type="entry name" value="SelA-like"/>
</dbReference>
<comment type="catalytic activity">
    <reaction evidence="8">
        <text>L-seryl-tRNA(Sec) + selenophosphate + H(+) = L-selenocysteinyl-tRNA(Sec) + phosphate</text>
        <dbReference type="Rhea" id="RHEA:22728"/>
        <dbReference type="Rhea" id="RHEA-COMP:9742"/>
        <dbReference type="Rhea" id="RHEA-COMP:9743"/>
        <dbReference type="ChEBI" id="CHEBI:15378"/>
        <dbReference type="ChEBI" id="CHEBI:16144"/>
        <dbReference type="ChEBI" id="CHEBI:43474"/>
        <dbReference type="ChEBI" id="CHEBI:78533"/>
        <dbReference type="ChEBI" id="CHEBI:78573"/>
        <dbReference type="EC" id="2.9.1.1"/>
    </reaction>
</comment>
<comment type="cofactor">
    <cofactor evidence="1 8">
        <name>pyridoxal 5'-phosphate</name>
        <dbReference type="ChEBI" id="CHEBI:597326"/>
    </cofactor>
</comment>
<dbReference type="InterPro" id="IPR015424">
    <property type="entry name" value="PyrdxlP-dep_Trfase"/>
</dbReference>
<dbReference type="HAMAP" id="MF_00423">
    <property type="entry name" value="SelA"/>
    <property type="match status" value="1"/>
</dbReference>
<dbReference type="InterPro" id="IPR004534">
    <property type="entry name" value="SelA_trans"/>
</dbReference>
<feature type="domain" description="L-seryl-tRNA selenium transferase N-terminal" evidence="9">
    <location>
        <begin position="8"/>
        <end position="47"/>
    </location>
</feature>
<dbReference type="Pfam" id="PF03841">
    <property type="entry name" value="SelA"/>
    <property type="match status" value="1"/>
</dbReference>
<evidence type="ECO:0000256" key="6">
    <source>
        <dbReference type="ARBA" id="ARBA00023266"/>
    </source>
</evidence>
<dbReference type="Gene3D" id="3.90.1150.180">
    <property type="match status" value="1"/>
</dbReference>
<evidence type="ECO:0000259" key="9">
    <source>
        <dbReference type="Pfam" id="PF12390"/>
    </source>
</evidence>
<keyword evidence="11" id="KW-1185">Reference proteome</keyword>
<dbReference type="SUPFAM" id="SSF53383">
    <property type="entry name" value="PLP-dependent transferases"/>
    <property type="match status" value="1"/>
</dbReference>
<comment type="caution">
    <text evidence="10">The sequence shown here is derived from an EMBL/GenBank/DDBJ whole genome shotgun (WGS) entry which is preliminary data.</text>
</comment>
<dbReference type="PANTHER" id="PTHR32328">
    <property type="entry name" value="L-SERYL-TRNA(SEC) SELENIUM TRANSFERASE"/>
    <property type="match status" value="1"/>
</dbReference>
<dbReference type="InterPro" id="IPR015421">
    <property type="entry name" value="PyrdxlP-dep_Trfase_major"/>
</dbReference>
<accession>A0ABU7RU89</accession>
<evidence type="ECO:0000256" key="2">
    <source>
        <dbReference type="ARBA" id="ARBA00022490"/>
    </source>
</evidence>
<name>A0ABU7RU89_9ACTN</name>
<comment type="pathway">
    <text evidence="8">Aminoacyl-tRNA biosynthesis; selenocysteinyl-tRNA(Sec) biosynthesis; selenocysteinyl-tRNA(Sec) from L-seryl-tRNA(Sec) (bacterial route): step 1/1.</text>
</comment>
<dbReference type="Pfam" id="PF12390">
    <property type="entry name" value="Se-cys_synth_N"/>
    <property type="match status" value="1"/>
</dbReference>
<keyword evidence="2 8" id="KW-0963">Cytoplasm</keyword>
<keyword evidence="6 8" id="KW-0711">Selenium</keyword>
<comment type="function">
    <text evidence="8">Converts seryl-tRNA(Sec) to selenocysteinyl-tRNA(Sec) required for selenoprotein biosynthesis.</text>
</comment>
<dbReference type="PANTHER" id="PTHR32328:SF0">
    <property type="entry name" value="L-SERYL-TRNA(SEC) SELENIUM TRANSFERASE"/>
    <property type="match status" value="1"/>
</dbReference>
<dbReference type="EMBL" id="JAZGQK010000012">
    <property type="protein sequence ID" value="MEE6260074.1"/>
    <property type="molecule type" value="Genomic_DNA"/>
</dbReference>
<dbReference type="Gene3D" id="3.40.640.10">
    <property type="entry name" value="Type I PLP-dependent aspartate aminotransferase-like (Major domain)"/>
    <property type="match status" value="1"/>
</dbReference>
<dbReference type="InterPro" id="IPR025862">
    <property type="entry name" value="SelA_trans_N_dom"/>
</dbReference>
<evidence type="ECO:0000256" key="4">
    <source>
        <dbReference type="ARBA" id="ARBA00022898"/>
    </source>
</evidence>
<dbReference type="NCBIfam" id="TIGR00474">
    <property type="entry name" value="selA"/>
    <property type="match status" value="1"/>
</dbReference>
<dbReference type="RefSeq" id="WP_331215222.1">
    <property type="nucleotide sequence ID" value="NZ_JAZGQK010000012.1"/>
</dbReference>
<protein>
    <recommendedName>
        <fullName evidence="8">L-seryl-tRNA(Sec) selenium transferase</fullName>
        <ecNumber evidence="8">2.9.1.1</ecNumber>
    </recommendedName>
    <alternativeName>
        <fullName evidence="8">Selenocysteine synthase</fullName>
        <shortName evidence="8">Sec synthase</shortName>
    </alternativeName>
    <alternativeName>
        <fullName evidence="8">Selenocysteinyl-tRNA(Sec) synthase</fullName>
    </alternativeName>
</protein>
<evidence type="ECO:0000256" key="3">
    <source>
        <dbReference type="ARBA" id="ARBA00022679"/>
    </source>
</evidence>
<evidence type="ECO:0000256" key="1">
    <source>
        <dbReference type="ARBA" id="ARBA00001933"/>
    </source>
</evidence>
<feature type="modified residue" description="N6-(pyridoxal phosphate)lysine" evidence="8">
    <location>
        <position position="280"/>
    </location>
</feature>